<dbReference type="STRING" id="283909.R7UYV0"/>
<reference evidence="10" key="1">
    <citation type="submission" date="2012-12" db="EMBL/GenBank/DDBJ databases">
        <authorList>
            <person name="Hellsten U."/>
            <person name="Grimwood J."/>
            <person name="Chapman J.A."/>
            <person name="Shapiro H."/>
            <person name="Aerts A."/>
            <person name="Otillar R.P."/>
            <person name="Terry A.Y."/>
            <person name="Boore J.L."/>
            <person name="Simakov O."/>
            <person name="Marletaz F."/>
            <person name="Cho S.-J."/>
            <person name="Edsinger-Gonzales E."/>
            <person name="Havlak P."/>
            <person name="Kuo D.-H."/>
            <person name="Larsson T."/>
            <person name="Lv J."/>
            <person name="Arendt D."/>
            <person name="Savage R."/>
            <person name="Osoegawa K."/>
            <person name="de Jong P."/>
            <person name="Lindberg D.R."/>
            <person name="Seaver E.C."/>
            <person name="Weisblat D.A."/>
            <person name="Putnam N.H."/>
            <person name="Grigoriev I.V."/>
            <person name="Rokhsar D.S."/>
        </authorList>
    </citation>
    <scope>NUCLEOTIDE SEQUENCE</scope>
    <source>
        <strain evidence="10">I ESC-2004</strain>
    </source>
</reference>
<dbReference type="GO" id="GO:0005886">
    <property type="term" value="C:plasma membrane"/>
    <property type="evidence" value="ECO:0007669"/>
    <property type="project" value="TreeGrafter"/>
</dbReference>
<evidence type="ECO:0000313" key="8">
    <source>
        <dbReference type="EMBL" id="ELU09112.1"/>
    </source>
</evidence>
<dbReference type="OMA" id="NEANDMD"/>
<evidence type="ECO:0000313" key="9">
    <source>
        <dbReference type="EnsemblMetazoa" id="CapteP188771"/>
    </source>
</evidence>
<dbReference type="InterPro" id="IPR003439">
    <property type="entry name" value="ABC_transporter-like_ATP-bd"/>
</dbReference>
<reference evidence="9" key="3">
    <citation type="submission" date="2015-06" db="UniProtKB">
        <authorList>
            <consortium name="EnsemblMetazoa"/>
        </authorList>
    </citation>
    <scope>IDENTIFICATION</scope>
</reference>
<keyword evidence="5" id="KW-1133">Transmembrane helix</keyword>
<dbReference type="SUPFAM" id="SSF52540">
    <property type="entry name" value="P-loop containing nucleoside triphosphate hydrolases"/>
    <property type="match status" value="1"/>
</dbReference>
<dbReference type="PANTHER" id="PTHR48041:SF139">
    <property type="entry name" value="PROTEIN SCARLET"/>
    <property type="match status" value="1"/>
</dbReference>
<feature type="domain" description="ABC transporter" evidence="7">
    <location>
        <begin position="21"/>
        <end position="85"/>
    </location>
</feature>
<dbReference type="GO" id="GO:0016887">
    <property type="term" value="F:ATP hydrolysis activity"/>
    <property type="evidence" value="ECO:0007669"/>
    <property type="project" value="InterPro"/>
</dbReference>
<keyword evidence="10" id="KW-1185">Reference proteome</keyword>
<accession>R7UYV0</accession>
<evidence type="ECO:0000256" key="4">
    <source>
        <dbReference type="ARBA" id="ARBA00022692"/>
    </source>
</evidence>
<dbReference type="InterPro" id="IPR050352">
    <property type="entry name" value="ABCG_transporters"/>
</dbReference>
<dbReference type="Pfam" id="PF00005">
    <property type="entry name" value="ABC_tran"/>
    <property type="match status" value="1"/>
</dbReference>
<dbReference type="OrthoDB" id="66620at2759"/>
<keyword evidence="3" id="KW-0813">Transport</keyword>
<dbReference type="GO" id="GO:0042626">
    <property type="term" value="F:ATPase-coupled transmembrane transporter activity"/>
    <property type="evidence" value="ECO:0007669"/>
    <property type="project" value="TreeGrafter"/>
</dbReference>
<evidence type="ECO:0000256" key="3">
    <source>
        <dbReference type="ARBA" id="ARBA00022448"/>
    </source>
</evidence>
<evidence type="ECO:0000259" key="7">
    <source>
        <dbReference type="Pfam" id="PF00005"/>
    </source>
</evidence>
<evidence type="ECO:0000256" key="2">
    <source>
        <dbReference type="ARBA" id="ARBA00005814"/>
    </source>
</evidence>
<protein>
    <recommendedName>
        <fullName evidence="7">ABC transporter domain-containing protein</fullName>
    </recommendedName>
</protein>
<dbReference type="EMBL" id="KB298507">
    <property type="protein sequence ID" value="ELU09112.1"/>
    <property type="molecule type" value="Genomic_DNA"/>
</dbReference>
<proteinExistence type="inferred from homology"/>
<dbReference type="PANTHER" id="PTHR48041">
    <property type="entry name" value="ABC TRANSPORTER G FAMILY MEMBER 28"/>
    <property type="match status" value="1"/>
</dbReference>
<comment type="subcellular location">
    <subcellularLocation>
        <location evidence="1">Membrane</location>
        <topology evidence="1">Multi-pass membrane protein</topology>
    </subcellularLocation>
</comment>
<keyword evidence="6" id="KW-0472">Membrane</keyword>
<gene>
    <name evidence="8" type="ORF">CAPTEDRAFT_188771</name>
</gene>
<organism evidence="8">
    <name type="scientific">Capitella teleta</name>
    <name type="common">Polychaete worm</name>
    <dbReference type="NCBI Taxonomy" id="283909"/>
    <lineage>
        <taxon>Eukaryota</taxon>
        <taxon>Metazoa</taxon>
        <taxon>Spiralia</taxon>
        <taxon>Lophotrochozoa</taxon>
        <taxon>Annelida</taxon>
        <taxon>Polychaeta</taxon>
        <taxon>Sedentaria</taxon>
        <taxon>Scolecida</taxon>
        <taxon>Capitellidae</taxon>
        <taxon>Capitella</taxon>
    </lineage>
</organism>
<keyword evidence="4" id="KW-0812">Transmembrane</keyword>
<comment type="similarity">
    <text evidence="2">Belongs to the ABC transporter superfamily. ABCG family. Eye pigment precursor importer (TC 3.A.1.204) subfamily.</text>
</comment>
<dbReference type="AlphaFoldDB" id="R7UYV0"/>
<dbReference type="GO" id="GO:0005524">
    <property type="term" value="F:ATP binding"/>
    <property type="evidence" value="ECO:0007669"/>
    <property type="project" value="InterPro"/>
</dbReference>
<name>R7UYV0_CAPTE</name>
<evidence type="ECO:0000256" key="6">
    <source>
        <dbReference type="ARBA" id="ARBA00023136"/>
    </source>
</evidence>
<dbReference type="EMBL" id="AMQN01021371">
    <property type="status" value="NOT_ANNOTATED_CDS"/>
    <property type="molecule type" value="Genomic_DNA"/>
</dbReference>
<dbReference type="EnsemblMetazoa" id="CapteT188771">
    <property type="protein sequence ID" value="CapteP188771"/>
    <property type="gene ID" value="CapteG188771"/>
</dbReference>
<dbReference type="Proteomes" id="UP000014760">
    <property type="component" value="Unassembled WGS sequence"/>
</dbReference>
<evidence type="ECO:0000256" key="1">
    <source>
        <dbReference type="ARBA" id="ARBA00004141"/>
    </source>
</evidence>
<sequence>MGTLTVHEHLWFTAKLRMPRSMSDNERVKRIEESIHDLGLTRSQHTLIGIPGLIKGISGGEKKRLALAAELLNNPMVLFADEPTSGLDSFMAASVVECLINIAKKGKTVLCTIHQPASDVYAMLPQIMLLAEGRTVYMGPTAQLPSFFAEYKWIADSKQIQSG</sequence>
<dbReference type="Gene3D" id="3.40.50.300">
    <property type="entry name" value="P-loop containing nucleotide triphosphate hydrolases"/>
    <property type="match status" value="1"/>
</dbReference>
<dbReference type="HOGENOM" id="CLU_000604_1_10_1"/>
<evidence type="ECO:0000313" key="10">
    <source>
        <dbReference type="Proteomes" id="UP000014760"/>
    </source>
</evidence>
<reference evidence="8 10" key="2">
    <citation type="journal article" date="2013" name="Nature">
        <title>Insights into bilaterian evolution from three spiralian genomes.</title>
        <authorList>
            <person name="Simakov O."/>
            <person name="Marletaz F."/>
            <person name="Cho S.J."/>
            <person name="Edsinger-Gonzales E."/>
            <person name="Havlak P."/>
            <person name="Hellsten U."/>
            <person name="Kuo D.H."/>
            <person name="Larsson T."/>
            <person name="Lv J."/>
            <person name="Arendt D."/>
            <person name="Savage R."/>
            <person name="Osoegawa K."/>
            <person name="de Jong P."/>
            <person name="Grimwood J."/>
            <person name="Chapman J.A."/>
            <person name="Shapiro H."/>
            <person name="Aerts A."/>
            <person name="Otillar R.P."/>
            <person name="Terry A.Y."/>
            <person name="Boore J.L."/>
            <person name="Grigoriev I.V."/>
            <person name="Lindberg D.R."/>
            <person name="Seaver E.C."/>
            <person name="Weisblat D.A."/>
            <person name="Putnam N.H."/>
            <person name="Rokhsar D.S."/>
        </authorList>
    </citation>
    <scope>NUCLEOTIDE SEQUENCE</scope>
    <source>
        <strain evidence="8 10">I ESC-2004</strain>
    </source>
</reference>
<evidence type="ECO:0000256" key="5">
    <source>
        <dbReference type="ARBA" id="ARBA00022989"/>
    </source>
</evidence>
<dbReference type="InterPro" id="IPR027417">
    <property type="entry name" value="P-loop_NTPase"/>
</dbReference>